<evidence type="ECO:0000256" key="4">
    <source>
        <dbReference type="PIRSR" id="PIRSR000858-1"/>
    </source>
</evidence>
<dbReference type="InterPro" id="IPR004165">
    <property type="entry name" value="CoA_trans_fam_I"/>
</dbReference>
<dbReference type="PANTHER" id="PTHR13707">
    <property type="entry name" value="KETOACID-COENZYME A TRANSFERASE"/>
    <property type="match status" value="1"/>
</dbReference>
<dbReference type="Proteomes" id="UP000225277">
    <property type="component" value="Unassembled WGS sequence"/>
</dbReference>
<dbReference type="NCBIfam" id="TIGR02428">
    <property type="entry name" value="pcaJ_scoB_fam"/>
    <property type="match status" value="1"/>
</dbReference>
<evidence type="ECO:0000256" key="1">
    <source>
        <dbReference type="ARBA" id="ARBA00007154"/>
    </source>
</evidence>
<dbReference type="UniPathway" id="UPA00929">
    <property type="reaction ID" value="UER00894"/>
</dbReference>
<dbReference type="InterPro" id="IPR014388">
    <property type="entry name" value="3-oxoacid_CoA-transferase"/>
</dbReference>
<dbReference type="Gene3D" id="3.40.1080.10">
    <property type="entry name" value="Glutaconate Coenzyme A-transferase"/>
    <property type="match status" value="2"/>
</dbReference>
<reference evidence="5 6" key="1">
    <citation type="submission" date="2016-03" db="EMBL/GenBank/DDBJ databases">
        <authorList>
            <person name="Ploux O."/>
        </authorList>
    </citation>
    <scope>NUCLEOTIDE SEQUENCE [LARGE SCALE GENOMIC DNA]</scope>
    <source>
        <strain evidence="5 6">URUG2</strain>
    </source>
</reference>
<organism evidence="5 6">
    <name type="scientific">Ramularia collo-cygni</name>
    <dbReference type="NCBI Taxonomy" id="112498"/>
    <lineage>
        <taxon>Eukaryota</taxon>
        <taxon>Fungi</taxon>
        <taxon>Dikarya</taxon>
        <taxon>Ascomycota</taxon>
        <taxon>Pezizomycotina</taxon>
        <taxon>Dothideomycetes</taxon>
        <taxon>Dothideomycetidae</taxon>
        <taxon>Mycosphaerellales</taxon>
        <taxon>Mycosphaerellaceae</taxon>
        <taxon>Ramularia</taxon>
    </lineage>
</organism>
<dbReference type="EMBL" id="FJUY01000001">
    <property type="protein sequence ID" value="CZT14366.1"/>
    <property type="molecule type" value="Genomic_DNA"/>
</dbReference>
<proteinExistence type="inferred from homology"/>
<comment type="similarity">
    <text evidence="1 3">Belongs to the 3-oxoacid CoA-transferase family.</text>
</comment>
<dbReference type="PROSITE" id="PS01274">
    <property type="entry name" value="COA_TRANSF_2"/>
    <property type="match status" value="1"/>
</dbReference>
<keyword evidence="6" id="KW-1185">Reference proteome</keyword>
<dbReference type="NCBIfam" id="TIGR02429">
    <property type="entry name" value="pcaI_scoA_fam"/>
    <property type="match status" value="1"/>
</dbReference>
<dbReference type="GO" id="GO:0046952">
    <property type="term" value="P:ketone body catabolic process"/>
    <property type="evidence" value="ECO:0007669"/>
    <property type="project" value="InterPro"/>
</dbReference>
<name>A0A2D3UU53_9PEZI</name>
<dbReference type="SUPFAM" id="SSF100950">
    <property type="entry name" value="NagB/RpiA/CoA transferase-like"/>
    <property type="match status" value="2"/>
</dbReference>
<comment type="pathway">
    <text evidence="3">Ketone metabolism; succinyl-CoA degradation; acetoacetyl-CoA from succinyl-CoA: step 1/1.</text>
</comment>
<dbReference type="STRING" id="112498.A0A2D3UU53"/>
<comment type="catalytic activity">
    <reaction evidence="3">
        <text>a 3-oxo acid + succinyl-CoA = a 3-oxoacyl-CoA + succinate</text>
        <dbReference type="Rhea" id="RHEA:24564"/>
        <dbReference type="ChEBI" id="CHEBI:30031"/>
        <dbReference type="ChEBI" id="CHEBI:35973"/>
        <dbReference type="ChEBI" id="CHEBI:57292"/>
        <dbReference type="ChEBI" id="CHEBI:90726"/>
        <dbReference type="EC" id="2.8.3.5"/>
    </reaction>
</comment>
<dbReference type="RefSeq" id="XP_023621263.1">
    <property type="nucleotide sequence ID" value="XM_023765495.1"/>
</dbReference>
<evidence type="ECO:0000256" key="3">
    <source>
        <dbReference type="PIRNR" id="PIRNR000858"/>
    </source>
</evidence>
<protein>
    <recommendedName>
        <fullName evidence="3">Succinyl-CoA:3-ketoacid-coenzyme A transferase</fullName>
        <ecNumber evidence="3">2.8.3.5</ecNumber>
    </recommendedName>
</protein>
<dbReference type="GO" id="GO:0008260">
    <property type="term" value="F:succinyl-CoA:3-oxo-acid CoA-transferase activity"/>
    <property type="evidence" value="ECO:0007669"/>
    <property type="project" value="UniProtKB-EC"/>
</dbReference>
<gene>
    <name evidence="5" type="ORF">RCC_00343</name>
</gene>
<dbReference type="InterPro" id="IPR012791">
    <property type="entry name" value="3-oxoacid_CoA-transf_B"/>
</dbReference>
<feature type="active site" description="5-glutamyl coenzyme A thioester intermediate" evidence="4">
    <location>
        <position position="346"/>
    </location>
</feature>
<comment type="function">
    <text evidence="3">Key enzyme for ketone body catabolism. Transfers the CoA moiety from succinate to acetoacetate. Formation of the enzyme-CoA intermediate proceeds via an unstable anhydride species formed between the carboxylate groups of the enzyme and substrate.</text>
</comment>
<sequence length="519" mass="55131">MVSSVTLCFRTASNLKRASPTARHLARTFASSSRRHEINKVVGSAEEAIKDMQPNSTLLCGGFGLCGVPDTLIDAVERSPHIKGLTAVSNNAGVPGSGLGKLLASRQVSKMIASYVGENKLFESMYLKGEIEMELSPQGTLAERCAAGGKGIPAFYTPAAVGTVVQTGELPLKHNSDGSVAKYSAPRDVKVFDGKPYVMEESIKGDVALVKAWKADRLGNVMFRFAAHNFNGAMARNAKVTIVEAEHIVEPGEIDPASVHVPGIYVTKVIQSTSEKNIEKVVNAKSPEELKAGALGSGDTANKRERIVRRAAKEFKNGQYANLGIGMPMLAPSFVDSSVEVQLQSENGILGLGTYPQKGEEDADLINAGKETVTLKPGAAVFGSEESFGMIRSGRIDLTILGAMQVSAKGDLANWALPGKVKGFGGAMDLVSNPSQTKVVVTMEHTDKKGGPKILNHCAFPLTGKSCVSLIITELAVFDVDFTSGLTLIEHAEGVTVDEIKAKTEAPFKISEKLTVMQQ</sequence>
<dbReference type="InterPro" id="IPR004164">
    <property type="entry name" value="CoA_transf_AS"/>
</dbReference>
<dbReference type="InterPro" id="IPR037171">
    <property type="entry name" value="NagB/RpiA_transferase-like"/>
</dbReference>
<evidence type="ECO:0000313" key="5">
    <source>
        <dbReference type="EMBL" id="CZT14366.1"/>
    </source>
</evidence>
<dbReference type="EC" id="2.8.3.5" evidence="3"/>
<keyword evidence="3" id="KW-0496">Mitochondrion</keyword>
<dbReference type="PIRSF" id="PIRSF000858">
    <property type="entry name" value="SCOT-t"/>
    <property type="match status" value="1"/>
</dbReference>
<dbReference type="PANTHER" id="PTHR13707:SF23">
    <property type="entry name" value="SUCCINYL-COA:3-KETOACID-COENZYME A TRANSFERASE"/>
    <property type="match status" value="1"/>
</dbReference>
<dbReference type="Pfam" id="PF01144">
    <property type="entry name" value="CoA_trans"/>
    <property type="match status" value="2"/>
</dbReference>
<dbReference type="OrthoDB" id="1933379at2759"/>
<dbReference type="AlphaFoldDB" id="A0A2D3UU53"/>
<evidence type="ECO:0000313" key="6">
    <source>
        <dbReference type="Proteomes" id="UP000225277"/>
    </source>
</evidence>
<dbReference type="InterPro" id="IPR012792">
    <property type="entry name" value="3-oxoacid_CoA-transf_A"/>
</dbReference>
<evidence type="ECO:0000256" key="2">
    <source>
        <dbReference type="ARBA" id="ARBA00022679"/>
    </source>
</evidence>
<dbReference type="SMART" id="SM00882">
    <property type="entry name" value="CoA_trans"/>
    <property type="match status" value="2"/>
</dbReference>
<keyword evidence="2 3" id="KW-0808">Transferase</keyword>
<accession>A0A2D3UU53</accession>
<dbReference type="GeneID" id="35595739"/>